<dbReference type="CDD" id="cd00190">
    <property type="entry name" value="Tryp_SPc"/>
    <property type="match status" value="1"/>
</dbReference>
<evidence type="ECO:0000256" key="6">
    <source>
        <dbReference type="ARBA" id="ARBA00084094"/>
    </source>
</evidence>
<evidence type="ECO:0000259" key="8">
    <source>
        <dbReference type="PROSITE" id="PS50240"/>
    </source>
</evidence>
<dbReference type="PANTHER" id="PTHR24260:SF147">
    <property type="entry name" value="EG:BACR7A4.3 PROTEIN-RELATED"/>
    <property type="match status" value="1"/>
</dbReference>
<evidence type="ECO:0000256" key="4">
    <source>
        <dbReference type="ARBA" id="ARBA00023240"/>
    </source>
</evidence>
<evidence type="ECO:0000256" key="5">
    <source>
        <dbReference type="ARBA" id="ARBA00055534"/>
    </source>
</evidence>
<dbReference type="InterPro" id="IPR018114">
    <property type="entry name" value="TRYPSIN_HIS"/>
</dbReference>
<dbReference type="PANTHER" id="PTHR24260">
    <property type="match status" value="1"/>
</dbReference>
<name>A0A2H1VFJ7_SPOFR</name>
<dbReference type="Pfam" id="PF00089">
    <property type="entry name" value="Trypsin"/>
    <property type="match status" value="1"/>
</dbReference>
<keyword evidence="4" id="KW-1199">Hemostasis impairing toxin</keyword>
<dbReference type="GO" id="GO:0004252">
    <property type="term" value="F:serine-type endopeptidase activity"/>
    <property type="evidence" value="ECO:0007669"/>
    <property type="project" value="InterPro"/>
</dbReference>
<evidence type="ECO:0000256" key="3">
    <source>
        <dbReference type="ARBA" id="ARBA00023157"/>
    </source>
</evidence>
<dbReference type="SUPFAM" id="SSF50494">
    <property type="entry name" value="Trypsin-like serine proteases"/>
    <property type="match status" value="1"/>
</dbReference>
<dbReference type="SMART" id="SM00020">
    <property type="entry name" value="Tryp_SPc"/>
    <property type="match status" value="1"/>
</dbReference>
<reference evidence="9" key="1">
    <citation type="submission" date="2016-07" db="EMBL/GenBank/DDBJ databases">
        <authorList>
            <person name="Bretaudeau A."/>
        </authorList>
    </citation>
    <scope>NUCLEOTIDE SEQUENCE</scope>
    <source>
        <strain evidence="9">Rice</strain>
        <tissue evidence="9">Whole body</tissue>
    </source>
</reference>
<dbReference type="PROSITE" id="PS00134">
    <property type="entry name" value="TRYPSIN_HIS"/>
    <property type="match status" value="1"/>
</dbReference>
<dbReference type="InterPro" id="IPR001254">
    <property type="entry name" value="Trypsin_dom"/>
</dbReference>
<dbReference type="InterPro" id="IPR009003">
    <property type="entry name" value="Peptidase_S1_PA"/>
</dbReference>
<dbReference type="AlphaFoldDB" id="A0A2H1VFJ7"/>
<keyword evidence="7" id="KW-0720">Serine protease</keyword>
<dbReference type="GO" id="GO:0005576">
    <property type="term" value="C:extracellular region"/>
    <property type="evidence" value="ECO:0007669"/>
    <property type="project" value="UniProtKB-SubCell"/>
</dbReference>
<gene>
    <name evidence="9" type="ORF">SFRICE_014223</name>
</gene>
<organism evidence="9">
    <name type="scientific">Spodoptera frugiperda</name>
    <name type="common">Fall armyworm</name>
    <dbReference type="NCBI Taxonomy" id="7108"/>
    <lineage>
        <taxon>Eukaryota</taxon>
        <taxon>Metazoa</taxon>
        <taxon>Ecdysozoa</taxon>
        <taxon>Arthropoda</taxon>
        <taxon>Hexapoda</taxon>
        <taxon>Insecta</taxon>
        <taxon>Pterygota</taxon>
        <taxon>Neoptera</taxon>
        <taxon>Endopterygota</taxon>
        <taxon>Lepidoptera</taxon>
        <taxon>Glossata</taxon>
        <taxon>Ditrysia</taxon>
        <taxon>Noctuoidea</taxon>
        <taxon>Noctuidae</taxon>
        <taxon>Amphipyrinae</taxon>
        <taxon>Spodoptera</taxon>
    </lineage>
</organism>
<protein>
    <submittedName>
        <fullName evidence="9">SFRICE_014223</fullName>
    </submittedName>
</protein>
<dbReference type="Gene3D" id="2.40.10.10">
    <property type="entry name" value="Trypsin-like serine proteases"/>
    <property type="match status" value="1"/>
</dbReference>
<accession>A0A2H1VFJ7</accession>
<keyword evidence="2" id="KW-0800">Toxin</keyword>
<dbReference type="FunFam" id="2.40.10.10:FF:000068">
    <property type="entry name" value="transmembrane protease serine 2"/>
    <property type="match status" value="1"/>
</dbReference>
<dbReference type="EMBL" id="ODYU01002282">
    <property type="protein sequence ID" value="SOQ39556.1"/>
    <property type="molecule type" value="Genomic_DNA"/>
</dbReference>
<comment type="function">
    <text evidence="5">Fibrinolytic activity; shows preferential cleavage of Arg-Gly bonds in all three fibrinogen chains. Contact with the caterpillars causes severe bleeding, due the anticoagulant effect of the protein.</text>
</comment>
<proteinExistence type="predicted"/>
<dbReference type="GO" id="GO:0090729">
    <property type="term" value="F:toxin activity"/>
    <property type="evidence" value="ECO:0007669"/>
    <property type="project" value="UniProtKB-KW"/>
</dbReference>
<keyword evidence="3" id="KW-1015">Disulfide bond</keyword>
<dbReference type="InterPro" id="IPR051333">
    <property type="entry name" value="CLIP_Serine_Protease"/>
</dbReference>
<dbReference type="PRINTS" id="PR00722">
    <property type="entry name" value="CHYMOTRYPSIN"/>
</dbReference>
<evidence type="ECO:0000256" key="7">
    <source>
        <dbReference type="RuleBase" id="RU363034"/>
    </source>
</evidence>
<keyword evidence="7" id="KW-0645">Protease</keyword>
<dbReference type="GO" id="GO:0006508">
    <property type="term" value="P:proteolysis"/>
    <property type="evidence" value="ECO:0007669"/>
    <property type="project" value="UniProtKB-KW"/>
</dbReference>
<dbReference type="PROSITE" id="PS50240">
    <property type="entry name" value="TRYPSIN_DOM"/>
    <property type="match status" value="1"/>
</dbReference>
<feature type="domain" description="Peptidase S1" evidence="8">
    <location>
        <begin position="57"/>
        <end position="313"/>
    </location>
</feature>
<keyword evidence="6" id="KW-1205">Fibrinolytic toxin</keyword>
<sequence>MLLEEQKKKTIVCPTSSPALDGARGSVRLLLTKNQPVPTPAFRAGAPVNPLLGPFVVVDHEVRPCAYYAVKLFFENFSAVNTTFQALLGYGEDTESADWLCGGTLISHRYVLTAAHCLSSRALGPVKYIALGLLKRSDPRDTWQIYNVQASIPHPEYQPPSKYHDIALLVTDKWVPFSPEVLPACLTAGRVQEQAFATGWGATGHREALADTLQTVTLTAYTEEECMGFFPPHRQLQNGYDHSTQMCYGAKDQINDTCEGDSGGPLQVPSVLSPCVHTIIGVTSHGKPCGFVGGSGVYTRVEYYVPWIEGIKASNALVTPLVFRVSMGGGDCLPSGDPSILIMYRVTVRLLKTQLPLFPITTLKFLTLRRPDALVTQLVFQVSMGGGDCLPSGDPFVRLPA</sequence>
<evidence type="ECO:0000256" key="2">
    <source>
        <dbReference type="ARBA" id="ARBA00022656"/>
    </source>
</evidence>
<evidence type="ECO:0000256" key="1">
    <source>
        <dbReference type="ARBA" id="ARBA00004239"/>
    </source>
</evidence>
<dbReference type="InterPro" id="IPR033116">
    <property type="entry name" value="TRYPSIN_SER"/>
</dbReference>
<keyword evidence="7" id="KW-0378">Hydrolase</keyword>
<comment type="subcellular location">
    <subcellularLocation>
        <location evidence="1">Secreted</location>
        <location evidence="1">Extracellular space</location>
    </subcellularLocation>
</comment>
<dbReference type="InterPro" id="IPR001314">
    <property type="entry name" value="Peptidase_S1A"/>
</dbReference>
<evidence type="ECO:0000313" key="9">
    <source>
        <dbReference type="EMBL" id="SOQ39556.1"/>
    </source>
</evidence>
<dbReference type="PROSITE" id="PS00135">
    <property type="entry name" value="TRYPSIN_SER"/>
    <property type="match status" value="1"/>
</dbReference>
<dbReference type="InterPro" id="IPR043504">
    <property type="entry name" value="Peptidase_S1_PA_chymotrypsin"/>
</dbReference>